<dbReference type="PROSITE" id="PS00356">
    <property type="entry name" value="HTH_LACI_1"/>
    <property type="match status" value="1"/>
</dbReference>
<dbReference type="CDD" id="cd06267">
    <property type="entry name" value="PBP1_LacI_sugar_binding-like"/>
    <property type="match status" value="1"/>
</dbReference>
<dbReference type="GO" id="GO:0003677">
    <property type="term" value="F:DNA binding"/>
    <property type="evidence" value="ECO:0007669"/>
    <property type="project" value="UniProtKB-KW"/>
</dbReference>
<dbReference type="RefSeq" id="WP_344672307.1">
    <property type="nucleotide sequence ID" value="NZ_BAAAQN010000129.1"/>
</dbReference>
<dbReference type="InterPro" id="IPR028082">
    <property type="entry name" value="Peripla_BP_I"/>
</dbReference>
<dbReference type="InterPro" id="IPR000843">
    <property type="entry name" value="HTH_LacI"/>
</dbReference>
<dbReference type="SUPFAM" id="SSF53822">
    <property type="entry name" value="Periplasmic binding protein-like I"/>
    <property type="match status" value="1"/>
</dbReference>
<dbReference type="PROSITE" id="PS50932">
    <property type="entry name" value="HTH_LACI_2"/>
    <property type="match status" value="1"/>
</dbReference>
<evidence type="ECO:0000313" key="6">
    <source>
        <dbReference type="Proteomes" id="UP001500751"/>
    </source>
</evidence>
<dbReference type="CDD" id="cd01392">
    <property type="entry name" value="HTH_LacI"/>
    <property type="match status" value="1"/>
</dbReference>
<dbReference type="Gene3D" id="3.40.50.2300">
    <property type="match status" value="2"/>
</dbReference>
<accession>A0ABP5H7Z7</accession>
<dbReference type="Pfam" id="PF00356">
    <property type="entry name" value="LacI"/>
    <property type="match status" value="1"/>
</dbReference>
<proteinExistence type="predicted"/>
<evidence type="ECO:0000256" key="2">
    <source>
        <dbReference type="ARBA" id="ARBA00023125"/>
    </source>
</evidence>
<dbReference type="Proteomes" id="UP001500751">
    <property type="component" value="Unassembled WGS sequence"/>
</dbReference>
<reference evidence="6" key="1">
    <citation type="journal article" date="2019" name="Int. J. Syst. Evol. Microbiol.">
        <title>The Global Catalogue of Microorganisms (GCM) 10K type strain sequencing project: providing services to taxonomists for standard genome sequencing and annotation.</title>
        <authorList>
            <consortium name="The Broad Institute Genomics Platform"/>
            <consortium name="The Broad Institute Genome Sequencing Center for Infectious Disease"/>
            <person name="Wu L."/>
            <person name="Ma J."/>
        </authorList>
    </citation>
    <scope>NUCLEOTIDE SEQUENCE [LARGE SCALE GENOMIC DNA]</scope>
    <source>
        <strain evidence="6">JCM 16014</strain>
    </source>
</reference>
<name>A0ABP5H7Z7_9ACTN</name>
<keyword evidence="1" id="KW-0805">Transcription regulation</keyword>
<sequence>MAERPTMKDVARAAGVSLMTVSRVVAGEAGVAPQTAARVEEAIRTLGYQRNDIARNLRRKAQDSRTIGLVVDDLANPFFSALARSVEDEAYRRGFLVLVGSTNDDPRRERDVVSAFCARQVDGLVLVPTGGNRAFFRAQMARGVKVVCVDRPAAGLPVDCVAVDNRAGAGTAVRHLLVHGHRRIAYLGDRQEIWTQRERFAGYEEALAAAGLAVDTALVRHGLRGHQEAAAAIGELMASSAPPTALFSGNDLVTLGAVEAGASRRFALVGFDDFLLADKLNPPVSVVSQDPAALGRTAAQLLFGRIDGDDAAPRSVVLETRFVDRGSGGKVGEMAEAAKVVEVAGTGKVAEVAELAGTGEAGE</sequence>
<dbReference type="EMBL" id="BAAAQN010000129">
    <property type="protein sequence ID" value="GAA2067765.1"/>
    <property type="molecule type" value="Genomic_DNA"/>
</dbReference>
<evidence type="ECO:0000313" key="5">
    <source>
        <dbReference type="EMBL" id="GAA2067765.1"/>
    </source>
</evidence>
<dbReference type="InterPro" id="IPR010982">
    <property type="entry name" value="Lambda_DNA-bd_dom_sf"/>
</dbReference>
<comment type="caution">
    <text evidence="5">The sequence shown here is derived from an EMBL/GenBank/DDBJ whole genome shotgun (WGS) entry which is preliminary data.</text>
</comment>
<dbReference type="PANTHER" id="PTHR30146:SF109">
    <property type="entry name" value="HTH-TYPE TRANSCRIPTIONAL REGULATOR GALS"/>
    <property type="match status" value="1"/>
</dbReference>
<dbReference type="InterPro" id="IPR046335">
    <property type="entry name" value="LacI/GalR-like_sensor"/>
</dbReference>
<feature type="domain" description="HTH lacI-type" evidence="4">
    <location>
        <begin position="5"/>
        <end position="59"/>
    </location>
</feature>
<evidence type="ECO:0000256" key="3">
    <source>
        <dbReference type="ARBA" id="ARBA00023163"/>
    </source>
</evidence>
<dbReference type="PANTHER" id="PTHR30146">
    <property type="entry name" value="LACI-RELATED TRANSCRIPTIONAL REPRESSOR"/>
    <property type="match status" value="1"/>
</dbReference>
<organism evidence="5 6">
    <name type="scientific">Catenulispora yoronensis</name>
    <dbReference type="NCBI Taxonomy" id="450799"/>
    <lineage>
        <taxon>Bacteria</taxon>
        <taxon>Bacillati</taxon>
        <taxon>Actinomycetota</taxon>
        <taxon>Actinomycetes</taxon>
        <taxon>Catenulisporales</taxon>
        <taxon>Catenulisporaceae</taxon>
        <taxon>Catenulispora</taxon>
    </lineage>
</organism>
<protein>
    <submittedName>
        <fullName evidence="5">LacI family DNA-binding transcriptional regulator</fullName>
    </submittedName>
</protein>
<dbReference type="Gene3D" id="1.10.260.40">
    <property type="entry name" value="lambda repressor-like DNA-binding domains"/>
    <property type="match status" value="1"/>
</dbReference>
<gene>
    <name evidence="5" type="ORF">GCM10009839_94280</name>
</gene>
<keyword evidence="2 5" id="KW-0238">DNA-binding</keyword>
<keyword evidence="3" id="KW-0804">Transcription</keyword>
<dbReference type="Pfam" id="PF13377">
    <property type="entry name" value="Peripla_BP_3"/>
    <property type="match status" value="1"/>
</dbReference>
<evidence type="ECO:0000259" key="4">
    <source>
        <dbReference type="PROSITE" id="PS50932"/>
    </source>
</evidence>
<evidence type="ECO:0000256" key="1">
    <source>
        <dbReference type="ARBA" id="ARBA00023015"/>
    </source>
</evidence>
<dbReference type="SUPFAM" id="SSF47413">
    <property type="entry name" value="lambda repressor-like DNA-binding domains"/>
    <property type="match status" value="1"/>
</dbReference>
<keyword evidence="6" id="KW-1185">Reference proteome</keyword>
<dbReference type="SMART" id="SM00354">
    <property type="entry name" value="HTH_LACI"/>
    <property type="match status" value="1"/>
</dbReference>